<organism evidence="8 9">
    <name type="scientific">Lingula anatina</name>
    <name type="common">Brachiopod</name>
    <name type="synonym">Lingula unguis</name>
    <dbReference type="NCBI Taxonomy" id="7574"/>
    <lineage>
        <taxon>Eukaryota</taxon>
        <taxon>Metazoa</taxon>
        <taxon>Spiralia</taxon>
        <taxon>Lophotrochozoa</taxon>
        <taxon>Brachiopoda</taxon>
        <taxon>Linguliformea</taxon>
        <taxon>Lingulata</taxon>
        <taxon>Lingulida</taxon>
        <taxon>Linguloidea</taxon>
        <taxon>Lingulidae</taxon>
        <taxon>Lingula</taxon>
    </lineage>
</organism>
<keyword evidence="2" id="KW-0349">Heme</keyword>
<dbReference type="OrthoDB" id="1470350at2759"/>
<dbReference type="GO" id="GO:0020037">
    <property type="term" value="F:heme binding"/>
    <property type="evidence" value="ECO:0007669"/>
    <property type="project" value="InterPro"/>
</dbReference>
<dbReference type="PANTHER" id="PTHR24289">
    <property type="entry name" value="STEROID 17-ALPHA-HYDROXYLASE/17,20 LYASE"/>
    <property type="match status" value="1"/>
</dbReference>
<keyword evidence="6" id="KW-0503">Monooxygenase</keyword>
<sequence length="256" mass="29572">MMDAAIISWLPVKTVLVGIIVFLLVMSYLQRKKYKLPPGPPHLPILGHYFAFRNEGRLYAVFNKLGKSFDDIFTVNLGFGRSVVVLKSADIVHEAFVEKKEIFAGRDAESWKFELITDGFKDITFANYGPVWRLQRQMTLKALRTYLAGDKLETYTRSAFEEVANLIEKETEPFELDVYIRLLVFNIICRMAFGNSYTIDSLEFTWLKDKIDELYEKLLAGFIPSDVTPVLKKFPIPSSLMAKQLIKYIYKMPVIR</sequence>
<keyword evidence="3" id="KW-0479">Metal-binding</keyword>
<evidence type="ECO:0000256" key="3">
    <source>
        <dbReference type="ARBA" id="ARBA00022723"/>
    </source>
</evidence>
<evidence type="ECO:0000256" key="2">
    <source>
        <dbReference type="ARBA" id="ARBA00022617"/>
    </source>
</evidence>
<dbReference type="GO" id="GO:0042448">
    <property type="term" value="P:progesterone metabolic process"/>
    <property type="evidence" value="ECO:0007669"/>
    <property type="project" value="TreeGrafter"/>
</dbReference>
<name>A0A1S3HN33_LINAN</name>
<keyword evidence="4" id="KW-0560">Oxidoreductase</keyword>
<dbReference type="GO" id="GO:0005506">
    <property type="term" value="F:iron ion binding"/>
    <property type="evidence" value="ECO:0007669"/>
    <property type="project" value="InterPro"/>
</dbReference>
<dbReference type="AlphaFoldDB" id="A0A1S3HN33"/>
<dbReference type="GeneID" id="106155953"/>
<keyword evidence="8" id="KW-1185">Reference proteome</keyword>
<protein>
    <submittedName>
        <fullName evidence="9">Cytochrome P450 1A1-like</fullName>
    </submittedName>
</protein>
<keyword evidence="7" id="KW-0472">Membrane</keyword>
<accession>A0A1S3HN33</accession>
<evidence type="ECO:0000256" key="6">
    <source>
        <dbReference type="ARBA" id="ARBA00023033"/>
    </source>
</evidence>
<evidence type="ECO:0000256" key="4">
    <source>
        <dbReference type="ARBA" id="ARBA00023002"/>
    </source>
</evidence>
<keyword evidence="5" id="KW-0408">Iron</keyword>
<dbReference type="Pfam" id="PF00067">
    <property type="entry name" value="p450"/>
    <property type="match status" value="1"/>
</dbReference>
<dbReference type="InParanoid" id="A0A1S3HN33"/>
<dbReference type="InterPro" id="IPR036396">
    <property type="entry name" value="Cyt_P450_sf"/>
</dbReference>
<dbReference type="GO" id="GO:0042446">
    <property type="term" value="P:hormone biosynthetic process"/>
    <property type="evidence" value="ECO:0007669"/>
    <property type="project" value="TreeGrafter"/>
</dbReference>
<evidence type="ECO:0000313" key="8">
    <source>
        <dbReference type="Proteomes" id="UP000085678"/>
    </source>
</evidence>
<dbReference type="RefSeq" id="XP_013386454.1">
    <property type="nucleotide sequence ID" value="XM_013531000.1"/>
</dbReference>
<dbReference type="KEGG" id="lak:106155953"/>
<dbReference type="Proteomes" id="UP000085678">
    <property type="component" value="Unplaced"/>
</dbReference>
<dbReference type="PRINTS" id="PR00463">
    <property type="entry name" value="EP450I"/>
</dbReference>
<dbReference type="InterPro" id="IPR002401">
    <property type="entry name" value="Cyt_P450_E_grp-I"/>
</dbReference>
<evidence type="ECO:0000256" key="1">
    <source>
        <dbReference type="ARBA" id="ARBA00010617"/>
    </source>
</evidence>
<keyword evidence="7" id="KW-0812">Transmembrane</keyword>
<dbReference type="PANTHER" id="PTHR24289:SF1">
    <property type="entry name" value="STEROID 17-ALPHA-HYDROXYLASE_17,20 LYASE"/>
    <property type="match status" value="1"/>
</dbReference>
<proteinExistence type="inferred from homology"/>
<evidence type="ECO:0000313" key="9">
    <source>
        <dbReference type="RefSeq" id="XP_013386454.1"/>
    </source>
</evidence>
<comment type="similarity">
    <text evidence="1">Belongs to the cytochrome P450 family.</text>
</comment>
<reference evidence="9" key="1">
    <citation type="submission" date="2025-08" db="UniProtKB">
        <authorList>
            <consortium name="RefSeq"/>
        </authorList>
    </citation>
    <scope>IDENTIFICATION</scope>
    <source>
        <tissue evidence="9">Gonads</tissue>
    </source>
</reference>
<evidence type="ECO:0000256" key="7">
    <source>
        <dbReference type="SAM" id="Phobius"/>
    </source>
</evidence>
<feature type="transmembrane region" description="Helical" evidence="7">
    <location>
        <begin position="6"/>
        <end position="29"/>
    </location>
</feature>
<dbReference type="GO" id="GO:0004508">
    <property type="term" value="F:steroid 17-alpha-monooxygenase activity"/>
    <property type="evidence" value="ECO:0007669"/>
    <property type="project" value="TreeGrafter"/>
</dbReference>
<dbReference type="STRING" id="7574.A0A1S3HN33"/>
<dbReference type="Gene3D" id="1.10.630.10">
    <property type="entry name" value="Cytochrome P450"/>
    <property type="match status" value="1"/>
</dbReference>
<dbReference type="InterPro" id="IPR001128">
    <property type="entry name" value="Cyt_P450"/>
</dbReference>
<dbReference type="SUPFAM" id="SSF48264">
    <property type="entry name" value="Cytochrome P450"/>
    <property type="match status" value="1"/>
</dbReference>
<evidence type="ECO:0000256" key="5">
    <source>
        <dbReference type="ARBA" id="ARBA00023004"/>
    </source>
</evidence>
<gene>
    <name evidence="9" type="primary">LOC106155953</name>
</gene>
<keyword evidence="7" id="KW-1133">Transmembrane helix</keyword>